<keyword evidence="3" id="KW-1185">Reference proteome</keyword>
<dbReference type="Proteomes" id="UP001385809">
    <property type="component" value="Unassembled WGS sequence"/>
</dbReference>
<feature type="chain" id="PRO_5045648799" evidence="1">
    <location>
        <begin position="24"/>
        <end position="148"/>
    </location>
</feature>
<feature type="signal peptide" evidence="1">
    <location>
        <begin position="1"/>
        <end position="23"/>
    </location>
</feature>
<accession>A0ABU8MJY5</accession>
<proteinExistence type="predicted"/>
<evidence type="ECO:0000256" key="1">
    <source>
        <dbReference type="SAM" id="SignalP"/>
    </source>
</evidence>
<sequence>MRRLLVLLTTVGALLASATPAVAAPALAAAEDCGVRVNRPHYSRASEQIHTRIESFCRTLPVVANTVSGRTYRERFWGWELVAEQPATTTKGPAVFAQDHRETVVADCEAGSLYRYRTEVFGTVTFPQGTYSASAYEENDQEILCGRP</sequence>
<dbReference type="RefSeq" id="WP_337694228.1">
    <property type="nucleotide sequence ID" value="NZ_JBBEGN010000002.1"/>
</dbReference>
<dbReference type="EMBL" id="JBBEGN010000002">
    <property type="protein sequence ID" value="MEJ2867640.1"/>
    <property type="molecule type" value="Genomic_DNA"/>
</dbReference>
<comment type="caution">
    <text evidence="2">The sequence shown here is derived from an EMBL/GenBank/DDBJ whole genome shotgun (WGS) entry which is preliminary data.</text>
</comment>
<reference evidence="2 3" key="1">
    <citation type="submission" date="2024-03" db="EMBL/GenBank/DDBJ databases">
        <title>Actinomycetospora sp. OC33-EN08, a novel actinomycete isolated from wild orchid (Aerides multiflora).</title>
        <authorList>
            <person name="Suriyachadkun C."/>
        </authorList>
    </citation>
    <scope>NUCLEOTIDE SEQUENCE [LARGE SCALE GENOMIC DNA]</scope>
    <source>
        <strain evidence="2 3">OC33-EN08</strain>
    </source>
</reference>
<evidence type="ECO:0000313" key="2">
    <source>
        <dbReference type="EMBL" id="MEJ2867640.1"/>
    </source>
</evidence>
<evidence type="ECO:0000313" key="3">
    <source>
        <dbReference type="Proteomes" id="UP001385809"/>
    </source>
</evidence>
<protein>
    <submittedName>
        <fullName evidence="2">Uncharacterized protein</fullName>
    </submittedName>
</protein>
<keyword evidence="1" id="KW-0732">Signal</keyword>
<name>A0ABU8MJY5_9PSEU</name>
<organism evidence="2 3">
    <name type="scientific">Actinomycetospora aurantiaca</name>
    <dbReference type="NCBI Taxonomy" id="3129233"/>
    <lineage>
        <taxon>Bacteria</taxon>
        <taxon>Bacillati</taxon>
        <taxon>Actinomycetota</taxon>
        <taxon>Actinomycetes</taxon>
        <taxon>Pseudonocardiales</taxon>
        <taxon>Pseudonocardiaceae</taxon>
        <taxon>Actinomycetospora</taxon>
    </lineage>
</organism>
<gene>
    <name evidence="2" type="ORF">WCD74_07685</name>
</gene>